<dbReference type="RefSeq" id="XP_056524095.1">
    <property type="nucleotide sequence ID" value="XM_056661982.1"/>
</dbReference>
<keyword evidence="6" id="KW-1185">Reference proteome</keyword>
<dbReference type="GeneID" id="81401152"/>
<evidence type="ECO:0000256" key="3">
    <source>
        <dbReference type="ARBA" id="ARBA00023004"/>
    </source>
</evidence>
<dbReference type="GO" id="GO:0046872">
    <property type="term" value="F:metal ion binding"/>
    <property type="evidence" value="ECO:0007669"/>
    <property type="project" value="UniProtKB-KW"/>
</dbReference>
<protein>
    <submittedName>
        <fullName evidence="5">Oxoglutarate/iron-dependent dioxygenase</fullName>
    </submittedName>
</protein>
<feature type="domain" description="Non-haem dioxygenase N-terminal" evidence="4">
    <location>
        <begin position="13"/>
        <end position="91"/>
    </location>
</feature>
<gene>
    <name evidence="5" type="ORF">N7515_001238</name>
</gene>
<dbReference type="Gene3D" id="2.60.120.330">
    <property type="entry name" value="B-lactam Antibiotic, Isopenicillin N Synthase, Chain"/>
    <property type="match status" value="1"/>
</dbReference>
<keyword evidence="3" id="KW-0408">Iron</keyword>
<evidence type="ECO:0000256" key="2">
    <source>
        <dbReference type="ARBA" id="ARBA00023002"/>
    </source>
</evidence>
<dbReference type="Proteomes" id="UP001149079">
    <property type="component" value="Unassembled WGS sequence"/>
</dbReference>
<reference evidence="5" key="2">
    <citation type="journal article" date="2023" name="IMA Fungus">
        <title>Comparative genomic study of the Penicillium genus elucidates a diverse pangenome and 15 lateral gene transfer events.</title>
        <authorList>
            <person name="Petersen C."/>
            <person name="Sorensen T."/>
            <person name="Nielsen M.R."/>
            <person name="Sondergaard T.E."/>
            <person name="Sorensen J.L."/>
            <person name="Fitzpatrick D.A."/>
            <person name="Frisvad J.C."/>
            <person name="Nielsen K.L."/>
        </authorList>
    </citation>
    <scope>NUCLEOTIDE SEQUENCE</scope>
    <source>
        <strain evidence="5">IBT 22155</strain>
    </source>
</reference>
<organism evidence="5 6">
    <name type="scientific">Penicillium bovifimosum</name>
    <dbReference type="NCBI Taxonomy" id="126998"/>
    <lineage>
        <taxon>Eukaryota</taxon>
        <taxon>Fungi</taxon>
        <taxon>Dikarya</taxon>
        <taxon>Ascomycota</taxon>
        <taxon>Pezizomycotina</taxon>
        <taxon>Eurotiomycetes</taxon>
        <taxon>Eurotiomycetidae</taxon>
        <taxon>Eurotiales</taxon>
        <taxon>Aspergillaceae</taxon>
        <taxon>Penicillium</taxon>
    </lineage>
</organism>
<keyword evidence="2" id="KW-0560">Oxidoreductase</keyword>
<dbReference type="PANTHER" id="PTHR10209:SF881">
    <property type="entry name" value="FI07970P-RELATED"/>
    <property type="match status" value="1"/>
</dbReference>
<dbReference type="Pfam" id="PF14226">
    <property type="entry name" value="DIOX_N"/>
    <property type="match status" value="1"/>
</dbReference>
<dbReference type="AlphaFoldDB" id="A0A9W9H9B2"/>
<dbReference type="InterPro" id="IPR027443">
    <property type="entry name" value="IPNS-like_sf"/>
</dbReference>
<accession>A0A9W9H9B2</accession>
<comment type="caution">
    <text evidence="5">The sequence shown here is derived from an EMBL/GenBank/DDBJ whole genome shotgun (WGS) entry which is preliminary data.</text>
</comment>
<dbReference type="OrthoDB" id="288590at2759"/>
<dbReference type="EMBL" id="JAPQKL010000002">
    <property type="protein sequence ID" value="KAJ5142451.1"/>
    <property type="molecule type" value="Genomic_DNA"/>
</dbReference>
<proteinExistence type="predicted"/>
<dbReference type="SUPFAM" id="SSF51197">
    <property type="entry name" value="Clavaminate synthase-like"/>
    <property type="match status" value="1"/>
</dbReference>
<sequence length="221" mass="25247">MHNLEDRIDGKTDEVIQAAQSMGFFALIEHGISKANVESMFDMLRRFFDLPEDIKATVPWNANNVGWEKNSQIRLSTGQPDYKESYQLQFGEAMNDHWVKYDDLPDFRAVSLDFMDRVRQVSECLMRCFARGLGFPERFMIECHGIAWPDSQTTMRLLHYFAFPEAPDGGVYHRAGAHADWGYLALVLQKDGICLGREAVKDLGIDFGIGHGWTKVEYRGG</sequence>
<evidence type="ECO:0000313" key="5">
    <source>
        <dbReference type="EMBL" id="KAJ5142451.1"/>
    </source>
</evidence>
<dbReference type="PANTHER" id="PTHR10209">
    <property type="entry name" value="OXIDOREDUCTASE, 2OG-FE II OXYGENASE FAMILY PROTEIN"/>
    <property type="match status" value="1"/>
</dbReference>
<keyword evidence="1" id="KW-0479">Metal-binding</keyword>
<dbReference type="InterPro" id="IPR026992">
    <property type="entry name" value="DIOX_N"/>
</dbReference>
<reference evidence="5" key="1">
    <citation type="submission" date="2022-11" db="EMBL/GenBank/DDBJ databases">
        <authorList>
            <person name="Petersen C."/>
        </authorList>
    </citation>
    <scope>NUCLEOTIDE SEQUENCE</scope>
    <source>
        <strain evidence="5">IBT 22155</strain>
    </source>
</reference>
<evidence type="ECO:0000259" key="4">
    <source>
        <dbReference type="Pfam" id="PF14226"/>
    </source>
</evidence>
<dbReference type="GO" id="GO:0051213">
    <property type="term" value="F:dioxygenase activity"/>
    <property type="evidence" value="ECO:0007669"/>
    <property type="project" value="UniProtKB-KW"/>
</dbReference>
<keyword evidence="5" id="KW-0223">Dioxygenase</keyword>
<evidence type="ECO:0000256" key="1">
    <source>
        <dbReference type="ARBA" id="ARBA00022723"/>
    </source>
</evidence>
<evidence type="ECO:0000313" key="6">
    <source>
        <dbReference type="Proteomes" id="UP001149079"/>
    </source>
</evidence>
<name>A0A9W9H9B2_9EURO</name>